<name>A0AAP4VKN8_9BURK</name>
<accession>A0AAP4VKN8</accession>
<sequence length="431" mass="49608">VEWPDGRGISGRMRVEWVAGSAWNRWSDAHGMGGQMTVESAEWRPAEAGDSRNFKIPERWLHVYYYEAFNILFRFENALRLFVYVVLKRQFGKDWDLAALGDGITIRTETKKRIHQTREYGYLGYEVSSPMLFLNSGELTQIITSEVYWKHFAPFFRASKAIVLTKLQEIGTVRNSLAHFRPIKQDDIDLIKQNSKHLLIEIENCLVQLTSISDVVPTNSEDAWYKELKPIGNDHWRTNLLSSRDQQWIRTQLTYTIPVLQKNGPTKYSNYRVGTLRTSQILRLYPEIRETCIYLSESAVHPRMIDNETLQAAKTISIVFSKSTLESNSSEIGTALKALALKVEAETELIQQDALARGELVEAKNISAFHRDGTSGYTYWDFNTESLTTSVADIDEVEYWGQRSHYTTDFISSTSHYPWMPSSVSEEEIPF</sequence>
<dbReference type="RefSeq" id="WP_301790296.1">
    <property type="nucleotide sequence ID" value="NZ_JAUJQS010000035.1"/>
</dbReference>
<protein>
    <submittedName>
        <fullName evidence="1">Swt1 family HEPN domain-containing protein</fullName>
    </submittedName>
</protein>
<evidence type="ECO:0000313" key="1">
    <source>
        <dbReference type="EMBL" id="MDN7569387.1"/>
    </source>
</evidence>
<organism evidence="1 2">
    <name type="scientific">Burkholderia contaminans</name>
    <dbReference type="NCBI Taxonomy" id="488447"/>
    <lineage>
        <taxon>Bacteria</taxon>
        <taxon>Pseudomonadati</taxon>
        <taxon>Pseudomonadota</taxon>
        <taxon>Betaproteobacteria</taxon>
        <taxon>Burkholderiales</taxon>
        <taxon>Burkholderiaceae</taxon>
        <taxon>Burkholderia</taxon>
        <taxon>Burkholderia cepacia complex</taxon>
    </lineage>
</organism>
<reference evidence="1" key="1">
    <citation type="submission" date="2023-07" db="EMBL/GenBank/DDBJ databases">
        <title>A collection of bacterial strains from the Burkholderia cepacia Research Laboratory and Repository.</title>
        <authorList>
            <person name="Lipuma J."/>
            <person name="Spilker T."/>
            <person name="Caverly L."/>
        </authorList>
    </citation>
    <scope>NUCLEOTIDE SEQUENCE</scope>
    <source>
        <strain evidence="1">AU44979</strain>
    </source>
</reference>
<dbReference type="EMBL" id="JAUJQS010000035">
    <property type="protein sequence ID" value="MDN7569387.1"/>
    <property type="molecule type" value="Genomic_DNA"/>
</dbReference>
<proteinExistence type="predicted"/>
<evidence type="ECO:0000313" key="2">
    <source>
        <dbReference type="Proteomes" id="UP001172109"/>
    </source>
</evidence>
<gene>
    <name evidence="1" type="ORF">QZM56_33315</name>
</gene>
<dbReference type="Proteomes" id="UP001172109">
    <property type="component" value="Unassembled WGS sequence"/>
</dbReference>
<dbReference type="AlphaFoldDB" id="A0AAP4VKN8"/>
<feature type="non-terminal residue" evidence="1">
    <location>
        <position position="1"/>
    </location>
</feature>
<comment type="caution">
    <text evidence="1">The sequence shown here is derived from an EMBL/GenBank/DDBJ whole genome shotgun (WGS) entry which is preliminary data.</text>
</comment>